<comment type="caution">
    <text evidence="5">The sequence shown here is derived from an EMBL/GenBank/DDBJ whole genome shotgun (WGS) entry which is preliminary data.</text>
</comment>
<dbReference type="InterPro" id="IPR001650">
    <property type="entry name" value="Helicase_C-like"/>
</dbReference>
<dbReference type="SMART" id="SM00490">
    <property type="entry name" value="HELICc"/>
    <property type="match status" value="1"/>
</dbReference>
<name>D6SRI7_9BACT</name>
<dbReference type="PANTHER" id="PTHR47957:SF3">
    <property type="entry name" value="ATP-DEPENDENT HELICASE HRQ1"/>
    <property type="match status" value="1"/>
</dbReference>
<dbReference type="EMBL" id="ACJN02000003">
    <property type="protein sequence ID" value="EFI33303.1"/>
    <property type="molecule type" value="Genomic_DNA"/>
</dbReference>
<dbReference type="Pfam" id="PF00270">
    <property type="entry name" value="DEAD"/>
    <property type="match status" value="1"/>
</dbReference>
<dbReference type="Pfam" id="PF13482">
    <property type="entry name" value="RNase_H_2"/>
    <property type="match status" value="1"/>
</dbReference>
<dbReference type="CDD" id="cd18797">
    <property type="entry name" value="SF2_C_Hrq"/>
    <property type="match status" value="1"/>
</dbReference>
<dbReference type="SMART" id="SM00487">
    <property type="entry name" value="DEXDc"/>
    <property type="match status" value="1"/>
</dbReference>
<accession>D6SRI7</accession>
<dbReference type="InterPro" id="IPR014001">
    <property type="entry name" value="Helicase_ATP-bd"/>
</dbReference>
<keyword evidence="6" id="KW-1185">Reference proteome</keyword>
<feature type="domain" description="Helicase C-terminal" evidence="4">
    <location>
        <begin position="275"/>
        <end position="424"/>
    </location>
</feature>
<dbReference type="InterPro" id="IPR018973">
    <property type="entry name" value="MZB"/>
</dbReference>
<dbReference type="OrthoDB" id="9815222at2"/>
<dbReference type="eggNOG" id="COG1205">
    <property type="taxonomic scope" value="Bacteria"/>
</dbReference>
<keyword evidence="5" id="KW-0378">Hydrolase</keyword>
<keyword evidence="2" id="KW-0067">ATP-binding</keyword>
<sequence length="966" mass="107484">MPGVDELLQQMGQGDLQGLSTVAVKEIPAREAEFSGIEGLPPPLKQALTESGIENFYTHQARAVNLVRKGRSVVTATPTASGKSLIYNIPVLESIINDPASRALYLFPLKALTRDQLTSLEEFARLLAGKVHVDSAVYDGDTDPQARARIRSKPPNILLTNPDMLHRSFLPYHRSWQKFFSALKYIVVDEVHTYRGVMGSNMAWVFRRLRRICAQYGREPVFIFSSATIANPGQLCSALTGHEPEVIQKGGAPAGKKHFLLLDPEMQGAAQSAIRVLQKALELGLRTIVYTQSRKMTELIAMWASQRAGRLKKYISAYRAGFLPEQRREIEQKLASGELLAVVSTSALELGIDIGHLDLCLLVGYPGSVMATMQRGGRVGRSGRDSAIMLIGHEDALDQYLLRNPREFFSLEPESAVINPDNPSIMRRHLVCAAAEKPIALQEMMLDNEAGKCIKSLEKDGELLASRDRSFYYTRARYPHKDVDLRGTGQTYNIFEHSTGEYLGEVDGVRAFKETHPGAVYLHMGETYVVQDLDLETFAVYAAKSEANYYTRPITEKYTEIVEVQATRATAAGELCLGRLKVTEHVSAYEKRLVRGQARIGLIPLDLPPLVFETQGMWFTLDSQVRRDVEDRRLHFMGGLHALEHGLIGCMPLIILTDRNDLGGIASPVHEQLHKGAVFIYDGTPGGIGLCRQAFELGDRLVARAMGILSSCTCENGCPGCIHSPKCGSGNRPLDKEAAMHMLAVLAGERCGEAKRKDVSCRIETDEGSMEIDSGYTKSDQAELPYAVLDIETRYSAQEVGGWGNCHRMGVSFAVVFDSRNQEFVTFDQEQAADLGSFLEDFSLVVGFNLLKFDYRVLQGLSDYDFSSLPTLDMLREIEARLGHRLSLDHLARHTLGTNKSANGLMALKWWKEGELDKIVEYCRQDVSVTRDLYLFGRDKGYLLFKNKAGKKVRIPVSWQDTAFQV</sequence>
<dbReference type="Pfam" id="PF22982">
    <property type="entry name" value="WHD_HRQ1"/>
    <property type="match status" value="1"/>
</dbReference>
<dbReference type="Gene3D" id="3.40.50.300">
    <property type="entry name" value="P-loop containing nucleotide triphosphate hydrolases"/>
    <property type="match status" value="2"/>
</dbReference>
<dbReference type="InterPro" id="IPR027417">
    <property type="entry name" value="P-loop_NTPase"/>
</dbReference>
<dbReference type="InterPro" id="IPR012337">
    <property type="entry name" value="RNaseH-like_sf"/>
</dbReference>
<dbReference type="InterPro" id="IPR055227">
    <property type="entry name" value="HRQ1_WHD"/>
</dbReference>
<dbReference type="GO" id="GO:0005524">
    <property type="term" value="F:ATP binding"/>
    <property type="evidence" value="ECO:0007669"/>
    <property type="project" value="UniProtKB-KW"/>
</dbReference>
<dbReference type="GO" id="GO:0043138">
    <property type="term" value="F:3'-5' DNA helicase activity"/>
    <property type="evidence" value="ECO:0007669"/>
    <property type="project" value="TreeGrafter"/>
</dbReference>
<dbReference type="PROSITE" id="PS51192">
    <property type="entry name" value="HELICASE_ATP_BIND_1"/>
    <property type="match status" value="1"/>
</dbReference>
<dbReference type="PROSITE" id="PS51194">
    <property type="entry name" value="HELICASE_CTER"/>
    <property type="match status" value="1"/>
</dbReference>
<dbReference type="AlphaFoldDB" id="D6SRI7"/>
<evidence type="ECO:0000313" key="6">
    <source>
        <dbReference type="Proteomes" id="UP000005496"/>
    </source>
</evidence>
<dbReference type="GO" id="GO:0006289">
    <property type="term" value="P:nucleotide-excision repair"/>
    <property type="evidence" value="ECO:0007669"/>
    <property type="project" value="TreeGrafter"/>
</dbReference>
<dbReference type="Proteomes" id="UP000005496">
    <property type="component" value="Unassembled WGS sequence"/>
</dbReference>
<dbReference type="InterPro" id="IPR036397">
    <property type="entry name" value="RNaseH_sf"/>
</dbReference>
<dbReference type="GO" id="GO:0003676">
    <property type="term" value="F:nucleic acid binding"/>
    <property type="evidence" value="ECO:0007669"/>
    <property type="project" value="InterPro"/>
</dbReference>
<protein>
    <submittedName>
        <fullName evidence="5">DEAD/DEAH box helicase domain protein</fullName>
    </submittedName>
</protein>
<dbReference type="CDD" id="cd17923">
    <property type="entry name" value="DEXHc_Hrq1-like"/>
    <property type="match status" value="1"/>
</dbReference>
<evidence type="ECO:0000256" key="2">
    <source>
        <dbReference type="ARBA" id="ARBA00022840"/>
    </source>
</evidence>
<feature type="domain" description="Helicase ATP-binding" evidence="3">
    <location>
        <begin position="64"/>
        <end position="247"/>
    </location>
</feature>
<organism evidence="5 6">
    <name type="scientific">Desulfonatronospira thiodismutans ASO3-1</name>
    <dbReference type="NCBI Taxonomy" id="555779"/>
    <lineage>
        <taxon>Bacteria</taxon>
        <taxon>Pseudomonadati</taxon>
        <taxon>Thermodesulfobacteriota</taxon>
        <taxon>Desulfovibrionia</taxon>
        <taxon>Desulfovibrionales</taxon>
        <taxon>Desulfonatronovibrionaceae</taxon>
        <taxon>Desulfonatronospira</taxon>
    </lineage>
</organism>
<dbReference type="Pfam" id="PF00271">
    <property type="entry name" value="Helicase_C"/>
    <property type="match status" value="1"/>
</dbReference>
<keyword evidence="5" id="KW-0347">Helicase</keyword>
<evidence type="ECO:0000256" key="1">
    <source>
        <dbReference type="ARBA" id="ARBA00022741"/>
    </source>
</evidence>
<reference evidence="5" key="1">
    <citation type="submission" date="2010-05" db="EMBL/GenBank/DDBJ databases">
        <title>The draft genome of Desulfonatronospira thiodismutans ASO3-1.</title>
        <authorList>
            <consortium name="US DOE Joint Genome Institute (JGI-PGF)"/>
            <person name="Lucas S."/>
            <person name="Copeland A."/>
            <person name="Lapidus A."/>
            <person name="Cheng J.-F."/>
            <person name="Bruce D."/>
            <person name="Goodwin L."/>
            <person name="Pitluck S."/>
            <person name="Chertkov O."/>
            <person name="Brettin T."/>
            <person name="Detter J.C."/>
            <person name="Han C."/>
            <person name="Land M.L."/>
            <person name="Hauser L."/>
            <person name="Kyrpides N."/>
            <person name="Mikhailova N."/>
            <person name="Muyzer G."/>
            <person name="Woyke T."/>
        </authorList>
    </citation>
    <scope>NUCLEOTIDE SEQUENCE [LARGE SCALE GENOMIC DNA]</scope>
    <source>
        <strain evidence="5">ASO3-1</strain>
    </source>
</reference>
<gene>
    <name evidence="5" type="ORF">Dthio_PD0629</name>
</gene>
<dbReference type="Pfam" id="PF09369">
    <property type="entry name" value="MZB"/>
    <property type="match status" value="1"/>
</dbReference>
<dbReference type="Gene3D" id="3.30.420.10">
    <property type="entry name" value="Ribonuclease H-like superfamily/Ribonuclease H"/>
    <property type="match status" value="1"/>
</dbReference>
<dbReference type="InterPro" id="IPR011545">
    <property type="entry name" value="DEAD/DEAH_box_helicase_dom"/>
</dbReference>
<dbReference type="PANTHER" id="PTHR47957">
    <property type="entry name" value="ATP-DEPENDENT HELICASE HRQ1"/>
    <property type="match status" value="1"/>
</dbReference>
<dbReference type="SUPFAM" id="SSF53098">
    <property type="entry name" value="Ribonuclease H-like"/>
    <property type="match status" value="1"/>
</dbReference>
<evidence type="ECO:0000259" key="3">
    <source>
        <dbReference type="PROSITE" id="PS51192"/>
    </source>
</evidence>
<keyword evidence="1" id="KW-0547">Nucleotide-binding</keyword>
<dbReference type="SUPFAM" id="SSF52540">
    <property type="entry name" value="P-loop containing nucleoside triphosphate hydrolases"/>
    <property type="match status" value="1"/>
</dbReference>
<proteinExistence type="predicted"/>
<evidence type="ECO:0000259" key="4">
    <source>
        <dbReference type="PROSITE" id="PS51194"/>
    </source>
</evidence>
<dbReference type="InterPro" id="IPR038720">
    <property type="entry name" value="YprB_RNase_H-like_dom"/>
</dbReference>
<evidence type="ECO:0000313" key="5">
    <source>
        <dbReference type="EMBL" id="EFI33303.1"/>
    </source>
</evidence>
<dbReference type="GO" id="GO:0036297">
    <property type="term" value="P:interstrand cross-link repair"/>
    <property type="evidence" value="ECO:0007669"/>
    <property type="project" value="TreeGrafter"/>
</dbReference>